<comment type="caution">
    <text evidence="2">The sequence shown here is derived from an EMBL/GenBank/DDBJ whole genome shotgun (WGS) entry which is preliminary data.</text>
</comment>
<proteinExistence type="predicted"/>
<gene>
    <name evidence="2" type="ORF">N7530_000003</name>
</gene>
<sequence>MRHVERQGRVPLLEPIVQRWRPSKSVNQPTERADAPSEATNEEKTMGSHVNSRLDVVSAA</sequence>
<reference evidence="2" key="2">
    <citation type="journal article" date="2023" name="IMA Fungus">
        <title>Comparative genomic study of the Penicillium genus elucidates a diverse pangenome and 15 lateral gene transfer events.</title>
        <authorList>
            <person name="Petersen C."/>
            <person name="Sorensen T."/>
            <person name="Nielsen M.R."/>
            <person name="Sondergaard T.E."/>
            <person name="Sorensen J.L."/>
            <person name="Fitzpatrick D.A."/>
            <person name="Frisvad J.C."/>
            <person name="Nielsen K.L."/>
        </authorList>
    </citation>
    <scope>NUCLEOTIDE SEQUENCE</scope>
    <source>
        <strain evidence="2">IBT 17660</strain>
    </source>
</reference>
<protein>
    <submittedName>
        <fullName evidence="2">Uncharacterized protein</fullName>
    </submittedName>
</protein>
<accession>A0A9W9X753</accession>
<dbReference type="Proteomes" id="UP001147760">
    <property type="component" value="Unassembled WGS sequence"/>
</dbReference>
<name>A0A9W9X753_9EURO</name>
<dbReference type="AlphaFoldDB" id="A0A9W9X753"/>
<organism evidence="2 3">
    <name type="scientific">Penicillium desertorum</name>
    <dbReference type="NCBI Taxonomy" id="1303715"/>
    <lineage>
        <taxon>Eukaryota</taxon>
        <taxon>Fungi</taxon>
        <taxon>Dikarya</taxon>
        <taxon>Ascomycota</taxon>
        <taxon>Pezizomycotina</taxon>
        <taxon>Eurotiomycetes</taxon>
        <taxon>Eurotiomycetidae</taxon>
        <taxon>Eurotiales</taxon>
        <taxon>Aspergillaceae</taxon>
        <taxon>Penicillium</taxon>
    </lineage>
</organism>
<feature type="region of interest" description="Disordered" evidence="1">
    <location>
        <begin position="21"/>
        <end position="60"/>
    </location>
</feature>
<feature type="compositionally biased region" description="Basic and acidic residues" evidence="1">
    <location>
        <begin position="31"/>
        <end position="46"/>
    </location>
</feature>
<reference evidence="2" key="1">
    <citation type="submission" date="2022-12" db="EMBL/GenBank/DDBJ databases">
        <authorList>
            <person name="Petersen C."/>
        </authorList>
    </citation>
    <scope>NUCLEOTIDE SEQUENCE</scope>
    <source>
        <strain evidence="2">IBT 17660</strain>
    </source>
</reference>
<evidence type="ECO:0000313" key="3">
    <source>
        <dbReference type="Proteomes" id="UP001147760"/>
    </source>
</evidence>
<keyword evidence="3" id="KW-1185">Reference proteome</keyword>
<evidence type="ECO:0000256" key="1">
    <source>
        <dbReference type="SAM" id="MobiDB-lite"/>
    </source>
</evidence>
<evidence type="ECO:0000313" key="2">
    <source>
        <dbReference type="EMBL" id="KAJ5485703.1"/>
    </source>
</evidence>
<dbReference type="EMBL" id="JAPWDO010000001">
    <property type="protein sequence ID" value="KAJ5485703.1"/>
    <property type="molecule type" value="Genomic_DNA"/>
</dbReference>